<proteinExistence type="predicted"/>
<accession>A0ABS6SBB6</accession>
<evidence type="ECO:0000313" key="6">
    <source>
        <dbReference type="EMBL" id="MBV7255378.1"/>
    </source>
</evidence>
<evidence type="ECO:0000313" key="7">
    <source>
        <dbReference type="Proteomes" id="UP000722336"/>
    </source>
</evidence>
<dbReference type="Pfam" id="PF00743">
    <property type="entry name" value="FMO-like"/>
    <property type="match status" value="1"/>
</dbReference>
<dbReference type="InterPro" id="IPR020946">
    <property type="entry name" value="Flavin_mOase-like"/>
</dbReference>
<dbReference type="EMBL" id="JAGSPA010000001">
    <property type="protein sequence ID" value="MBV7255378.1"/>
    <property type="molecule type" value="Genomic_DNA"/>
</dbReference>
<evidence type="ECO:0000256" key="1">
    <source>
        <dbReference type="ARBA" id="ARBA00022630"/>
    </source>
</evidence>
<dbReference type="Proteomes" id="UP000722336">
    <property type="component" value="Unassembled WGS sequence"/>
</dbReference>
<evidence type="ECO:0000256" key="5">
    <source>
        <dbReference type="ARBA" id="ARBA00035159"/>
    </source>
</evidence>
<sequence>MDRKSRPRTPSPDGDVRVTSVAIIGAGCSGFTTAKKLQDAGITATVFEASDRIGGNWAYGNPNGKSACYQSLHIDTSKTRLQFEDYPVPQGWPDFPHHSLLNGYFNDYVDHFDLRELIRFNTAVERADRIEGQRWRLHLSTGDAEEFDVLVVANGHHWSPNMPQWPGSFDGDMIHSHEYRTPFQPVDMIGKRVLVVGLGNSAVDIASELSQRPMAEKLFVAARRGVWVLPKYINGQPGDKTPLPTWLPGSIKRRLAKGAVKKLVGEMENYGLPTPDHEPLEAHPTVSSEFLLRCGSGDIAVKPNIRELRGKDVLFEDGSVEQVDAIICATGYKTDFPFLNREDAPVTDNHIGLFKRMVRAERPTLWFMGLAQPLPTLVNLAEQQAKLLSAYLKGDYELPPAAAMTRAIVRDEKRHMGHYYASKRHTMQLDFDLYKKDLKDELKAGAKRAQGRKRAA</sequence>
<name>A0ABS6SBB6_9SPHN</name>
<dbReference type="RefSeq" id="WP_218443675.1">
    <property type="nucleotide sequence ID" value="NZ_JAGSPA010000001.1"/>
</dbReference>
<keyword evidence="3" id="KW-0521">NADP</keyword>
<gene>
    <name evidence="6" type="ORF">KCG44_01125</name>
</gene>
<comment type="caution">
    <text evidence="6">The sequence shown here is derived from an EMBL/GenBank/DDBJ whole genome shotgun (WGS) entry which is preliminary data.</text>
</comment>
<keyword evidence="4" id="KW-0560">Oxidoreductase</keyword>
<reference evidence="6 7" key="1">
    <citation type="submission" date="2021-04" db="EMBL/GenBank/DDBJ databases">
        <authorList>
            <person name="Pira H."/>
            <person name="Risdian C."/>
            <person name="Wink J."/>
        </authorList>
    </citation>
    <scope>NUCLEOTIDE SEQUENCE [LARGE SCALE GENOMIC DNA]</scope>
    <source>
        <strain evidence="6 7">WHA3</strain>
    </source>
</reference>
<evidence type="ECO:0000256" key="3">
    <source>
        <dbReference type="ARBA" id="ARBA00022857"/>
    </source>
</evidence>
<keyword evidence="2" id="KW-0274">FAD</keyword>
<keyword evidence="1" id="KW-0285">Flavoprotein</keyword>
<dbReference type="InterPro" id="IPR050346">
    <property type="entry name" value="FMO-like"/>
</dbReference>
<dbReference type="InterPro" id="IPR000960">
    <property type="entry name" value="Flavin_mOase"/>
</dbReference>
<protein>
    <recommendedName>
        <fullName evidence="5">Trimethylamine monooxygenase</fullName>
    </recommendedName>
</protein>
<organism evidence="6 7">
    <name type="scientific">Pacificimonas pallii</name>
    <dbReference type="NCBI Taxonomy" id="2827236"/>
    <lineage>
        <taxon>Bacteria</taxon>
        <taxon>Pseudomonadati</taxon>
        <taxon>Pseudomonadota</taxon>
        <taxon>Alphaproteobacteria</taxon>
        <taxon>Sphingomonadales</taxon>
        <taxon>Sphingosinicellaceae</taxon>
        <taxon>Pacificimonas</taxon>
    </lineage>
</organism>
<dbReference type="PIRSF" id="PIRSF000332">
    <property type="entry name" value="FMO"/>
    <property type="match status" value="1"/>
</dbReference>
<keyword evidence="7" id="KW-1185">Reference proteome</keyword>
<dbReference type="PROSITE" id="PS51257">
    <property type="entry name" value="PROKAR_LIPOPROTEIN"/>
    <property type="match status" value="1"/>
</dbReference>
<evidence type="ECO:0000256" key="4">
    <source>
        <dbReference type="ARBA" id="ARBA00023002"/>
    </source>
</evidence>
<evidence type="ECO:0000256" key="2">
    <source>
        <dbReference type="ARBA" id="ARBA00022827"/>
    </source>
</evidence>
<dbReference type="PANTHER" id="PTHR23023">
    <property type="entry name" value="DIMETHYLANILINE MONOOXYGENASE"/>
    <property type="match status" value="1"/>
</dbReference>